<evidence type="ECO:0000256" key="4">
    <source>
        <dbReference type="ARBA" id="ARBA00023157"/>
    </source>
</evidence>
<dbReference type="Proteomes" id="UP000265200">
    <property type="component" value="Chromosome 11"/>
</dbReference>
<organism evidence="6 7">
    <name type="scientific">Oryzias latipes</name>
    <name type="common">Japanese rice fish</name>
    <name type="synonym">Japanese killifish</name>
    <dbReference type="NCBI Taxonomy" id="8090"/>
    <lineage>
        <taxon>Eukaryota</taxon>
        <taxon>Metazoa</taxon>
        <taxon>Chordata</taxon>
        <taxon>Craniata</taxon>
        <taxon>Vertebrata</taxon>
        <taxon>Euteleostomi</taxon>
        <taxon>Actinopterygii</taxon>
        <taxon>Neopterygii</taxon>
        <taxon>Teleostei</taxon>
        <taxon>Neoteleostei</taxon>
        <taxon>Acanthomorphata</taxon>
        <taxon>Ovalentaria</taxon>
        <taxon>Atherinomorphae</taxon>
        <taxon>Beloniformes</taxon>
        <taxon>Adrianichthyidae</taxon>
        <taxon>Oryziinae</taxon>
        <taxon>Oryzias</taxon>
    </lineage>
</organism>
<evidence type="ECO:0000313" key="6">
    <source>
        <dbReference type="Ensembl" id="ENSORLP00015025661.1"/>
    </source>
</evidence>
<evidence type="ECO:0000256" key="2">
    <source>
        <dbReference type="ARBA" id="ARBA00022729"/>
    </source>
</evidence>
<reference key="1">
    <citation type="journal article" date="2007" name="Nature">
        <title>The medaka draft genome and insights into vertebrate genome evolution.</title>
        <authorList>
            <person name="Kasahara M."/>
            <person name="Naruse K."/>
            <person name="Sasaki S."/>
            <person name="Nakatani Y."/>
            <person name="Qu W."/>
            <person name="Ahsan B."/>
            <person name="Yamada T."/>
            <person name="Nagayasu Y."/>
            <person name="Doi K."/>
            <person name="Kasai Y."/>
            <person name="Jindo T."/>
            <person name="Kobayashi D."/>
            <person name="Shimada A."/>
            <person name="Toyoda A."/>
            <person name="Kuroki Y."/>
            <person name="Fujiyama A."/>
            <person name="Sasaki T."/>
            <person name="Shimizu A."/>
            <person name="Asakawa S."/>
            <person name="Shimizu N."/>
            <person name="Hashimoto S."/>
            <person name="Yang J."/>
            <person name="Lee Y."/>
            <person name="Matsushima K."/>
            <person name="Sugano S."/>
            <person name="Sakaizumi M."/>
            <person name="Narita T."/>
            <person name="Ohishi K."/>
            <person name="Haga S."/>
            <person name="Ohta F."/>
            <person name="Nomoto H."/>
            <person name="Nogata K."/>
            <person name="Morishita T."/>
            <person name="Endo T."/>
            <person name="Shin-I T."/>
            <person name="Takeda H."/>
            <person name="Morishita S."/>
            <person name="Kohara Y."/>
        </authorList>
    </citation>
    <scope>NUCLEOTIDE SEQUENCE [LARGE SCALE GENOMIC DNA]</scope>
    <source>
        <strain>Hd-rR</strain>
    </source>
</reference>
<reference evidence="6" key="4">
    <citation type="submission" date="2025-09" db="UniProtKB">
        <authorList>
            <consortium name="Ensembl"/>
        </authorList>
    </citation>
    <scope>IDENTIFICATION</scope>
    <source>
        <strain evidence="6">HSOK</strain>
    </source>
</reference>
<keyword evidence="2" id="KW-0732">Signal</keyword>
<sequence length="305" mass="34987">SAFYMLVLKPTSNNLAYIRDQPLSPIRSEFVRMDPPSAPPPPPGRYLNMKCTVNLRTMCIPCPCGPFSTLWSYIDPIYNKFFVGLDEKEEKVCMTMTDLLCACRNGFFFPPAQDVCQVLESCPKNQGGQERQEKKKNCVCNYRSDSYYNLSSTVRKTCYKHQQFNSMSAGCVLSGSSRHDAGACNTKINGVFLEKRIIAGIYRHPKVKVKRLRNMSQTLKKTAKQKHKSSTKYSAPSAWKKEKQWVFLALEKQKHKTKRLLRQILRINNREKLAVTTSRVEKLFANCSIQTEKTRLPRTDIYGVV</sequence>
<keyword evidence="1" id="KW-0053">Apoptosis</keyword>
<name>A0A3P9J0G8_ORYLA</name>
<dbReference type="Ensembl" id="ENSORLT00015004824.1">
    <property type="protein sequence ID" value="ENSORLP00015025661.1"/>
    <property type="gene ID" value="ENSORLG00015006979.1"/>
</dbReference>
<dbReference type="GO" id="GO:0006915">
    <property type="term" value="P:apoptotic process"/>
    <property type="evidence" value="ECO:0007669"/>
    <property type="project" value="UniProtKB-KW"/>
</dbReference>
<dbReference type="AlphaFoldDB" id="A0A3P9J0G8"/>
<evidence type="ECO:0000313" key="7">
    <source>
        <dbReference type="Proteomes" id="UP000265200"/>
    </source>
</evidence>
<dbReference type="Gene3D" id="2.10.50.10">
    <property type="entry name" value="Tumor Necrosis Factor Receptor, subunit A, domain 2"/>
    <property type="match status" value="1"/>
</dbReference>
<keyword evidence="5" id="KW-0325">Glycoprotein</keyword>
<proteinExistence type="predicted"/>
<keyword evidence="4" id="KW-1015">Disulfide bond</keyword>
<dbReference type="SUPFAM" id="SSF57586">
    <property type="entry name" value="TNF receptor-like"/>
    <property type="match status" value="1"/>
</dbReference>
<keyword evidence="3" id="KW-0677">Repeat</keyword>
<protein>
    <submittedName>
        <fullName evidence="6">Uncharacterized protein</fullName>
    </submittedName>
</protein>
<evidence type="ECO:0000256" key="3">
    <source>
        <dbReference type="ARBA" id="ARBA00022737"/>
    </source>
</evidence>
<dbReference type="PANTHER" id="PTHR23097">
    <property type="entry name" value="TUMOR NECROSIS FACTOR RECEPTOR SUPERFAMILY MEMBER"/>
    <property type="match status" value="1"/>
</dbReference>
<reference evidence="6 7" key="2">
    <citation type="submission" date="2017-04" db="EMBL/GenBank/DDBJ databases">
        <title>CpG methylation of centromeres and impact of large insertions on vertebrate speciation.</title>
        <authorList>
            <person name="Ichikawa K."/>
            <person name="Yoshimura J."/>
            <person name="Morishita S."/>
        </authorList>
    </citation>
    <scope>NUCLEOTIDE SEQUENCE</scope>
    <source>
        <strain evidence="6 7">HSOK</strain>
    </source>
</reference>
<accession>A0A3P9J0G8</accession>
<dbReference type="InterPro" id="IPR052459">
    <property type="entry name" value="TNFRSF_decoy_receptor"/>
</dbReference>
<evidence type="ECO:0000256" key="5">
    <source>
        <dbReference type="ARBA" id="ARBA00023180"/>
    </source>
</evidence>
<reference evidence="6" key="3">
    <citation type="submission" date="2025-08" db="UniProtKB">
        <authorList>
            <consortium name="Ensembl"/>
        </authorList>
    </citation>
    <scope>IDENTIFICATION</scope>
    <source>
        <strain evidence="6">HSOK</strain>
    </source>
</reference>
<evidence type="ECO:0000256" key="1">
    <source>
        <dbReference type="ARBA" id="ARBA00022703"/>
    </source>
</evidence>
<dbReference type="PANTHER" id="PTHR23097:SF116">
    <property type="entry name" value="TUMOR NECROSIS FACTOR RECEPTOR SUPERFAMILY MEMBER 6B"/>
    <property type="match status" value="1"/>
</dbReference>